<protein>
    <submittedName>
        <fullName evidence="1">Peptidoglycan-synthase activator LpoB</fullName>
    </submittedName>
</protein>
<dbReference type="Proteomes" id="UP000182737">
    <property type="component" value="Unassembled WGS sequence"/>
</dbReference>
<dbReference type="RefSeq" id="WP_074932466.1">
    <property type="nucleotide sequence ID" value="NZ_FORI01000007.1"/>
</dbReference>
<accession>A0A1I3LUN4</accession>
<dbReference type="Pfam" id="PF13036">
    <property type="entry name" value="LpoB"/>
    <property type="match status" value="1"/>
</dbReference>
<proteinExistence type="predicted"/>
<evidence type="ECO:0000313" key="1">
    <source>
        <dbReference type="EMBL" id="SFI88225.1"/>
    </source>
</evidence>
<keyword evidence="2" id="KW-1185">Reference proteome</keyword>
<sequence length="304" mass="33808">MNKRIVIVLFYALCYFSLSAKEKIDNVIARAAEDIVQKCDAKSILVIDDFESPTQKMTLYIREQLADSIYAEDGLLKLVTREHMDIAEKELKFQNSGVVSEKTILSVAERLGARFAIFGKLEEFNSGFILRVRMLDVKTGAYLFRKTYEFGYSQKTAQLLGNASSYKKVAVGGIGEINKNSIEFIAPAAGLSFDFSLWRKLSVGGKVLLSYDYHEKQNQILTIETLGTLRYYIVSFSGEPVSGIYLEAQAGVSSLLVDSKLKTVFNAGGAAGYRFTLGSFYVEPEIRFGYPYMCGAGLAAGMRF</sequence>
<dbReference type="EMBL" id="FORI01000007">
    <property type="protein sequence ID" value="SFI88225.1"/>
    <property type="molecule type" value="Genomic_DNA"/>
</dbReference>
<evidence type="ECO:0000313" key="2">
    <source>
        <dbReference type="Proteomes" id="UP000182737"/>
    </source>
</evidence>
<organism evidence="1 2">
    <name type="scientific">Treponema bryantii</name>
    <dbReference type="NCBI Taxonomy" id="163"/>
    <lineage>
        <taxon>Bacteria</taxon>
        <taxon>Pseudomonadati</taxon>
        <taxon>Spirochaetota</taxon>
        <taxon>Spirochaetia</taxon>
        <taxon>Spirochaetales</taxon>
        <taxon>Treponemataceae</taxon>
        <taxon>Treponema</taxon>
    </lineage>
</organism>
<dbReference type="InterPro" id="IPR014094">
    <property type="entry name" value="LpoB"/>
</dbReference>
<gene>
    <name evidence="1" type="ORF">SAMN04487775_107194</name>
</gene>
<name>A0A1I3LUN4_9SPIR</name>
<dbReference type="AlphaFoldDB" id="A0A1I3LUN4"/>
<reference evidence="2" key="1">
    <citation type="submission" date="2016-10" db="EMBL/GenBank/DDBJ databases">
        <authorList>
            <person name="Varghese N."/>
            <person name="Submissions S."/>
        </authorList>
    </citation>
    <scope>NUCLEOTIDE SEQUENCE [LARGE SCALE GENOMIC DNA]</scope>
    <source>
        <strain evidence="2">XBD1002</strain>
    </source>
</reference>
<dbReference type="Gene3D" id="3.40.50.10610">
    <property type="entry name" value="ABC-type transport auxiliary lipoprotein component"/>
    <property type="match status" value="1"/>
</dbReference>